<dbReference type="GO" id="GO:0006527">
    <property type="term" value="P:L-arginine catabolic process"/>
    <property type="evidence" value="ECO:0007669"/>
    <property type="project" value="InterPro"/>
</dbReference>
<gene>
    <name evidence="4" type="ORF">SE17_36250</name>
</gene>
<dbReference type="AlphaFoldDB" id="A0A0P9D8B8"/>
<sequence length="346" mass="38302">YGAPLEIAYCPLITEQVERMLGWAGAARAAAGYHGGFLYAYATKANFAEEVVRTALAAGAHYETSATADVLIAHHLWRQGVLSERRYMFCNGSKEDSYIDAIVSLREAGFERVVPILDDLDELDAYLERCNAPLLLGVRERHFADVVNPAHPGGERFGLTQQEIAIAARRLAGTPHRLVVYHAMVGSQLEDMDGWMARLERSAAAYCQLRQQVPTLRAFNFGGGMPTSAYALDFEFDYQSFLTRLMETMAAVCAEHGVPQPDIIGEFGRYTVANHSLYLLEVGTTKSAQATGGEPWYLLNSSLMVTLPDTLIVEDQQFIVLPLDRWEQPAQGVRLGGRRTCDSDDM</sequence>
<dbReference type="GO" id="GO:0008792">
    <property type="term" value="F:arginine decarboxylase activity"/>
    <property type="evidence" value="ECO:0007669"/>
    <property type="project" value="InterPro"/>
</dbReference>
<feature type="non-terminal residue" evidence="4">
    <location>
        <position position="1"/>
    </location>
</feature>
<dbReference type="Pfam" id="PF02784">
    <property type="entry name" value="Orn_Arg_deC_N"/>
    <property type="match status" value="1"/>
</dbReference>
<comment type="caution">
    <text evidence="4">The sequence shown here is derived from an EMBL/GenBank/DDBJ whole genome shotgun (WGS) entry which is preliminary data.</text>
</comment>
<feature type="domain" description="Orn/DAP/Arg decarboxylase 2 N-terminal" evidence="3">
    <location>
        <begin position="39"/>
        <end position="273"/>
    </location>
</feature>
<keyword evidence="5" id="KW-1185">Reference proteome</keyword>
<dbReference type="PANTHER" id="PTHR43295">
    <property type="entry name" value="ARGININE DECARBOXYLASE"/>
    <property type="match status" value="1"/>
</dbReference>
<keyword evidence="2" id="KW-0663">Pyridoxal phosphate</keyword>
<dbReference type="InterPro" id="IPR002985">
    <property type="entry name" value="Arg_decrbxlase"/>
</dbReference>
<evidence type="ECO:0000313" key="4">
    <source>
        <dbReference type="EMBL" id="KPV48774.1"/>
    </source>
</evidence>
<organism evidence="4 5">
    <name type="scientific">Kouleothrix aurantiaca</name>
    <dbReference type="NCBI Taxonomy" id="186479"/>
    <lineage>
        <taxon>Bacteria</taxon>
        <taxon>Bacillati</taxon>
        <taxon>Chloroflexota</taxon>
        <taxon>Chloroflexia</taxon>
        <taxon>Chloroflexales</taxon>
        <taxon>Roseiflexineae</taxon>
        <taxon>Roseiflexaceae</taxon>
        <taxon>Kouleothrix</taxon>
    </lineage>
</organism>
<proteinExistence type="predicted"/>
<dbReference type="InterPro" id="IPR009006">
    <property type="entry name" value="Ala_racemase/Decarboxylase_C"/>
</dbReference>
<dbReference type="Proteomes" id="UP000050509">
    <property type="component" value="Unassembled WGS sequence"/>
</dbReference>
<dbReference type="PANTHER" id="PTHR43295:SF9">
    <property type="entry name" value="BIOSYNTHETIC ARGININE DECARBOXYLASE"/>
    <property type="match status" value="1"/>
</dbReference>
<feature type="non-terminal residue" evidence="4">
    <location>
        <position position="346"/>
    </location>
</feature>
<accession>A0A0P9D8B8</accession>
<evidence type="ECO:0000256" key="2">
    <source>
        <dbReference type="ARBA" id="ARBA00022898"/>
    </source>
</evidence>
<evidence type="ECO:0000256" key="1">
    <source>
        <dbReference type="ARBA" id="ARBA00001933"/>
    </source>
</evidence>
<dbReference type="SUPFAM" id="SSF50621">
    <property type="entry name" value="Alanine racemase C-terminal domain-like"/>
    <property type="match status" value="1"/>
</dbReference>
<dbReference type="EMBL" id="LJCR01002405">
    <property type="protein sequence ID" value="KPV48774.1"/>
    <property type="molecule type" value="Genomic_DNA"/>
</dbReference>
<protein>
    <submittedName>
        <fullName evidence="4">Decarboxylase</fullName>
    </submittedName>
</protein>
<reference evidence="4 5" key="1">
    <citation type="submission" date="2015-09" db="EMBL/GenBank/DDBJ databases">
        <title>Draft genome sequence of Kouleothrix aurantiaca JCM 19913.</title>
        <authorList>
            <person name="Hemp J."/>
        </authorList>
    </citation>
    <scope>NUCLEOTIDE SEQUENCE [LARGE SCALE GENOMIC DNA]</scope>
    <source>
        <strain evidence="4 5">COM-B</strain>
    </source>
</reference>
<dbReference type="GO" id="GO:0008295">
    <property type="term" value="P:spermidine biosynthetic process"/>
    <property type="evidence" value="ECO:0007669"/>
    <property type="project" value="InterPro"/>
</dbReference>
<name>A0A0P9D8B8_9CHLR</name>
<dbReference type="Gene3D" id="3.20.20.10">
    <property type="entry name" value="Alanine racemase"/>
    <property type="match status" value="1"/>
</dbReference>
<comment type="cofactor">
    <cofactor evidence="1">
        <name>pyridoxal 5'-phosphate</name>
        <dbReference type="ChEBI" id="CHEBI:597326"/>
    </cofactor>
</comment>
<dbReference type="InterPro" id="IPR029066">
    <property type="entry name" value="PLP-binding_barrel"/>
</dbReference>
<dbReference type="PATRIC" id="fig|186479.3.peg.4811"/>
<evidence type="ECO:0000259" key="3">
    <source>
        <dbReference type="Pfam" id="PF02784"/>
    </source>
</evidence>
<dbReference type="SUPFAM" id="SSF51419">
    <property type="entry name" value="PLP-binding barrel"/>
    <property type="match status" value="1"/>
</dbReference>
<dbReference type="Gene3D" id="2.40.37.10">
    <property type="entry name" value="Lyase, Ornithine Decarboxylase, Chain A, domain 1"/>
    <property type="match status" value="1"/>
</dbReference>
<dbReference type="InterPro" id="IPR022644">
    <property type="entry name" value="De-COase2_N"/>
</dbReference>
<evidence type="ECO:0000313" key="5">
    <source>
        <dbReference type="Proteomes" id="UP000050509"/>
    </source>
</evidence>